<proteinExistence type="predicted"/>
<reference evidence="3" key="1">
    <citation type="submission" date="2019-11" db="EMBL/GenBank/DDBJ databases">
        <title>Description of new Acetobacter species.</title>
        <authorList>
            <person name="Cleenwerck I."/>
            <person name="Sombolestani A.S."/>
        </authorList>
    </citation>
    <scope>NUCLEOTIDE SEQUENCE</scope>
    <source>
        <strain evidence="3">LMG 1626</strain>
    </source>
</reference>
<dbReference type="EMBL" id="WOTH01000054">
    <property type="protein sequence ID" value="NHO55201.1"/>
    <property type="molecule type" value="Genomic_DNA"/>
</dbReference>
<feature type="compositionally biased region" description="Low complexity" evidence="1">
    <location>
        <begin position="61"/>
        <end position="84"/>
    </location>
</feature>
<dbReference type="RefSeq" id="WP_166318590.1">
    <property type="nucleotide sequence ID" value="NZ_WOTH01000054.1"/>
</dbReference>
<evidence type="ECO:0000256" key="1">
    <source>
        <dbReference type="SAM" id="MobiDB-lite"/>
    </source>
</evidence>
<sequence length="706" mass="78314">MAQDDDTAFRAFRPRPGRIRSKGGAARGRTDFLAAVRTQVRRQSLSPGKRGGGGSGGGNGRRSSSGLGAISRAGSASRSASYRGVGRGRGASFVRARGIAGWRHQVPGSRRVTVKARVVRQAGKGGGAAAHLRYIQRDGTSRDGERGVLYGAETDRADAKAFLERGAEDRHQFRFIVSPEDADRMDDLTDFTRDLMTQMEADLGTRLDWVAVNHFNTAHPHVHVVVNGRDDQGKDLVIDGGYITHGLRERASEFATLELGPVSEIEQRHKLEAEIDRDRFTRIDRALLDQARDGSLDMRPGIETPASDLVDRRLRLSRLTKLERMGLANQTAPGRWTLDERLEERLRNLGERDDITKQMHRALKARDKGTAPTRDPAHFRFHGETPEKPVIGRLLDRHLTDELGEKLSLVVDGLDGRVHHLRGFDPAQMEDIPGGAIVEIAAAPVPDKPRPSDRAILAHTEEGIYRPSAHLEQMQLDRWSIKGNPEDLIKGHVRRLEALRREGIVERLDADRWRIPEDFQQRSVAYDAARAPKATVRLLSAFDLEAQIGADGATLLDRRLVAGASRDGDRVEAGFGGEVGDALARRQKALIDRGDASLTPEGMVRYRKNLLATLEGREVERIGQAMAEKRGKLWRPLDRFETIQGTMKGPVDLASGRFAVLESGHEFSLVPWRPEIRKQRQKEMAISMDEHGGISWELGRGRGLGL</sequence>
<accession>A0A967BAX5</accession>
<feature type="domain" description="MobA/VirD2-like nuclease" evidence="2">
    <location>
        <begin position="169"/>
        <end position="234"/>
    </location>
</feature>
<dbReference type="AlphaFoldDB" id="A0A967BAX5"/>
<name>A0A967BAX5_9PROT</name>
<dbReference type="InterPro" id="IPR005094">
    <property type="entry name" value="Endonuclease_MobA/VirD2"/>
</dbReference>
<feature type="region of interest" description="Disordered" evidence="1">
    <location>
        <begin position="364"/>
        <end position="384"/>
    </location>
</feature>
<dbReference type="InterPro" id="IPR021795">
    <property type="entry name" value="DUF3363"/>
</dbReference>
<comment type="caution">
    <text evidence="3">The sequence shown here is derived from an EMBL/GenBank/DDBJ whole genome shotgun (WGS) entry which is preliminary data.</text>
</comment>
<feature type="compositionally biased region" description="Gly residues" evidence="1">
    <location>
        <begin position="49"/>
        <end position="60"/>
    </location>
</feature>
<evidence type="ECO:0000313" key="4">
    <source>
        <dbReference type="Proteomes" id="UP000597459"/>
    </source>
</evidence>
<feature type="compositionally biased region" description="Basic residues" evidence="1">
    <location>
        <begin position="12"/>
        <end position="21"/>
    </location>
</feature>
<evidence type="ECO:0000259" key="2">
    <source>
        <dbReference type="Pfam" id="PF03432"/>
    </source>
</evidence>
<keyword evidence="4" id="KW-1185">Reference proteome</keyword>
<dbReference type="Pfam" id="PF03432">
    <property type="entry name" value="Relaxase"/>
    <property type="match status" value="1"/>
</dbReference>
<feature type="region of interest" description="Disordered" evidence="1">
    <location>
        <begin position="1"/>
        <end position="87"/>
    </location>
</feature>
<organism evidence="3 4">
    <name type="scientific">Acetobacter estunensis</name>
    <dbReference type="NCBI Taxonomy" id="104097"/>
    <lineage>
        <taxon>Bacteria</taxon>
        <taxon>Pseudomonadati</taxon>
        <taxon>Pseudomonadota</taxon>
        <taxon>Alphaproteobacteria</taxon>
        <taxon>Acetobacterales</taxon>
        <taxon>Acetobacteraceae</taxon>
        <taxon>Acetobacter</taxon>
    </lineage>
</organism>
<dbReference type="Proteomes" id="UP000597459">
    <property type="component" value="Unassembled WGS sequence"/>
</dbReference>
<evidence type="ECO:0000313" key="3">
    <source>
        <dbReference type="EMBL" id="NHO55201.1"/>
    </source>
</evidence>
<gene>
    <name evidence="3" type="ORF">GOB87_14840</name>
</gene>
<dbReference type="Pfam" id="PF11843">
    <property type="entry name" value="DUF3363"/>
    <property type="match status" value="1"/>
</dbReference>
<protein>
    <submittedName>
        <fullName evidence="3">DUF3363 domain-containing protein</fullName>
    </submittedName>
</protein>